<evidence type="ECO:0000256" key="1">
    <source>
        <dbReference type="SAM" id="MobiDB-lite"/>
    </source>
</evidence>
<keyword evidence="3" id="KW-1185">Reference proteome</keyword>
<feature type="compositionally biased region" description="Acidic residues" evidence="1">
    <location>
        <begin position="118"/>
        <end position="140"/>
    </location>
</feature>
<sequence>MDSSPPVPTSHLDTSKAAATKRSFGANISSSTFMTRALKSILKVCIHNATTFREERVRTNKVLKKIDERHQKIFTKLNLTPPTSPLVDDEEVPPLPHFNDPFVFYEDMKNQHAKDMDEGNDEAVVDDETNGNTMDEEIND</sequence>
<evidence type="ECO:0000313" key="3">
    <source>
        <dbReference type="Proteomes" id="UP001341281"/>
    </source>
</evidence>
<dbReference type="EMBL" id="CP144745">
    <property type="protein sequence ID" value="WVZ55019.1"/>
    <property type="molecule type" value="Genomic_DNA"/>
</dbReference>
<dbReference type="Proteomes" id="UP001341281">
    <property type="component" value="Chromosome 01"/>
</dbReference>
<dbReference type="AlphaFoldDB" id="A0AAQ3PMH5"/>
<gene>
    <name evidence="2" type="ORF">U9M48_005737</name>
</gene>
<proteinExistence type="predicted"/>
<protein>
    <submittedName>
        <fullName evidence="2">Uncharacterized protein</fullName>
    </submittedName>
</protein>
<reference evidence="2 3" key="1">
    <citation type="submission" date="2024-02" db="EMBL/GenBank/DDBJ databases">
        <title>High-quality chromosome-scale genome assembly of Pensacola bahiagrass (Paspalum notatum Flugge var. saurae).</title>
        <authorList>
            <person name="Vega J.M."/>
            <person name="Podio M."/>
            <person name="Orjuela J."/>
            <person name="Siena L.A."/>
            <person name="Pessino S.C."/>
            <person name="Combes M.C."/>
            <person name="Mariac C."/>
            <person name="Albertini E."/>
            <person name="Pupilli F."/>
            <person name="Ortiz J.P.A."/>
            <person name="Leblanc O."/>
        </authorList>
    </citation>
    <scope>NUCLEOTIDE SEQUENCE [LARGE SCALE GENOMIC DNA]</scope>
    <source>
        <strain evidence="2">R1</strain>
        <tissue evidence="2">Leaf</tissue>
    </source>
</reference>
<evidence type="ECO:0000313" key="2">
    <source>
        <dbReference type="EMBL" id="WVZ55019.1"/>
    </source>
</evidence>
<feature type="region of interest" description="Disordered" evidence="1">
    <location>
        <begin position="113"/>
        <end position="140"/>
    </location>
</feature>
<organism evidence="2 3">
    <name type="scientific">Paspalum notatum var. saurae</name>
    <dbReference type="NCBI Taxonomy" id="547442"/>
    <lineage>
        <taxon>Eukaryota</taxon>
        <taxon>Viridiplantae</taxon>
        <taxon>Streptophyta</taxon>
        <taxon>Embryophyta</taxon>
        <taxon>Tracheophyta</taxon>
        <taxon>Spermatophyta</taxon>
        <taxon>Magnoliopsida</taxon>
        <taxon>Liliopsida</taxon>
        <taxon>Poales</taxon>
        <taxon>Poaceae</taxon>
        <taxon>PACMAD clade</taxon>
        <taxon>Panicoideae</taxon>
        <taxon>Andropogonodae</taxon>
        <taxon>Paspaleae</taxon>
        <taxon>Paspalinae</taxon>
        <taxon>Paspalum</taxon>
    </lineage>
</organism>
<accession>A0AAQ3PMH5</accession>
<name>A0AAQ3PMH5_PASNO</name>